<reference evidence="3" key="2">
    <citation type="submission" date="2015-01" db="EMBL/GenBank/DDBJ databases">
        <title>Evolutionary Origins and Diversification of the Mycorrhizal Mutualists.</title>
        <authorList>
            <consortium name="DOE Joint Genome Institute"/>
            <consortium name="Mycorrhizal Genomics Consortium"/>
            <person name="Kohler A."/>
            <person name="Kuo A."/>
            <person name="Nagy L.G."/>
            <person name="Floudas D."/>
            <person name="Copeland A."/>
            <person name="Barry K.W."/>
            <person name="Cichocki N."/>
            <person name="Veneault-Fourrey C."/>
            <person name="LaButti K."/>
            <person name="Lindquist E.A."/>
            <person name="Lipzen A."/>
            <person name="Lundell T."/>
            <person name="Morin E."/>
            <person name="Murat C."/>
            <person name="Riley R."/>
            <person name="Ohm R."/>
            <person name="Sun H."/>
            <person name="Tunlid A."/>
            <person name="Henrissat B."/>
            <person name="Grigoriev I.V."/>
            <person name="Hibbett D.S."/>
            <person name="Martin F."/>
        </authorList>
    </citation>
    <scope>NUCLEOTIDE SEQUENCE [LARGE SCALE GENOMIC DNA]</scope>
    <source>
        <strain evidence="3">Ve08.2h10</strain>
    </source>
</reference>
<evidence type="ECO:0000256" key="1">
    <source>
        <dbReference type="SAM" id="MobiDB-lite"/>
    </source>
</evidence>
<feature type="region of interest" description="Disordered" evidence="1">
    <location>
        <begin position="87"/>
        <end position="159"/>
    </location>
</feature>
<feature type="region of interest" description="Disordered" evidence="1">
    <location>
        <begin position="227"/>
        <end position="293"/>
    </location>
</feature>
<dbReference type="AlphaFoldDB" id="A0A0D0DNK1"/>
<reference evidence="2 3" key="1">
    <citation type="submission" date="2014-04" db="EMBL/GenBank/DDBJ databases">
        <authorList>
            <consortium name="DOE Joint Genome Institute"/>
            <person name="Kuo A."/>
            <person name="Kohler A."/>
            <person name="Jargeat P."/>
            <person name="Nagy L.G."/>
            <person name="Floudas D."/>
            <person name="Copeland A."/>
            <person name="Barry K.W."/>
            <person name="Cichocki N."/>
            <person name="Veneault-Fourrey C."/>
            <person name="LaButti K."/>
            <person name="Lindquist E.A."/>
            <person name="Lipzen A."/>
            <person name="Lundell T."/>
            <person name="Morin E."/>
            <person name="Murat C."/>
            <person name="Sun H."/>
            <person name="Tunlid A."/>
            <person name="Henrissat B."/>
            <person name="Grigoriev I.V."/>
            <person name="Hibbett D.S."/>
            <person name="Martin F."/>
            <person name="Nordberg H.P."/>
            <person name="Cantor M.N."/>
            <person name="Hua S.X."/>
        </authorList>
    </citation>
    <scope>NUCLEOTIDE SEQUENCE [LARGE SCALE GENOMIC DNA]</scope>
    <source>
        <strain evidence="2 3">Ve08.2h10</strain>
    </source>
</reference>
<feature type="compositionally biased region" description="Low complexity" evidence="1">
    <location>
        <begin position="244"/>
        <end position="264"/>
    </location>
</feature>
<keyword evidence="3" id="KW-1185">Reference proteome</keyword>
<feature type="compositionally biased region" description="Basic and acidic residues" evidence="1">
    <location>
        <begin position="102"/>
        <end position="114"/>
    </location>
</feature>
<sequence>MVKPTLFQKVLRRPSQRYTSTTSLTPTDRTAPNDYHSTKDQLLRIAADLDRDVPNDDTYDQPAHHAHDRGISGEFSQVTTSAAVALPLSTSPTTGTSLVADTCRDVPSTERRTPGEQNQDNFSDDNSDTFFTPDVSPSTTSWSPSPAQTPSTTPSNSAASSTASLVDFVRSSTSLPDHATLSTANMIAPIPDPRIKRVHDRKLTYTDEDWAKDVRWLVAPQIDRTSAKHKGKAEKRRSAPPTVSVIASRSASSLSNSMVSSNSLTNPGRLASANPYAPPSAHPPPRSHNKAKIGTARTVIGMSALMEVEEDMEPEPGYSEVVANNNKLIGRKRSSSSSHPRERARDRSSGNHEPPVSSPLRPHRLTRQRSSSSPSLLLAGGETTNRSSFHHPVISNNASQTKLSTASNPRHAFGTVLRPLSEISRVTSSTTKSPYTSAAPNVLDALAAHVSVSHSHDTLPSTGTRGYTSLVLPRAATSPTLGIDQGTKRLWKLNKGRSTGATVRDSIGAGLGLGDQVDLTRPGLARTTMASVEVVRGIAAGSGADMKSSKLRGNFFGVGWFSKDKEKSLSKGKGKGKTPQDKADTPLGFTAYRAPPVYVGGGSILVQVWGVGLEGTDARLVGIHPTRPEGPSLPDAPYGTKALRPSEKEKVRHAPVGYIPGRSFVGRVLEVGWEVGEEVAKRGDWVVGLMNVHKCGALAEFILADRHRVHRVPQPFMPSRFPFSLVPTAGAADDLDGDEPSPRNSPMFPPPEEDLTVNELALLPLCGVPAYRAVRTFHHITTTMGNSQLLYDNSHNEIHPLLPPRSDRQDFTAGGGEEGFIAQGRPWDSRPRALVLRAHDGPGAFAAQMLVHEGWSVWAHVPVPFMLPGPTSDVADDLKDEEEEKELEKRRSTLRRIEERLRGWGVDEVLFVSVTSMPLSSLFAASNMALEAMSSWSPPSIHMPYSSSSSSPSISPSPFSRSTTSSPLSSHYSHPFSSDHFSSTSSPSSSSHQNAFTTPYSFTPLPLASYNCEQSSVVSLMSYLSRSRVRLDAILDTIGGREIWEAGRSLLSRVVRDPLRQDVDAQFTTLVGDTPDRVVSTAGDNFRAGVRSLRLGGAKDQHAFEDSGYHEAVTHGHGKEKKSKLKPRPVNYSWVNIVSDIDWEGSDVHDTLCAVLRMATSEGVKPAVGSVDFPNCARKDKGKRRAMFGGADSIKEELRGKVVPFENTPDVFLAGGGLDYGGTIVSRIAG</sequence>
<dbReference type="SUPFAM" id="SSF50129">
    <property type="entry name" value="GroES-like"/>
    <property type="match status" value="1"/>
</dbReference>
<dbReference type="STRING" id="930991.A0A0D0DNK1"/>
<dbReference type="PANTHER" id="PTHR11695:SF294">
    <property type="entry name" value="RETICULON-4-INTERACTING PROTEIN 1, MITOCHONDRIAL"/>
    <property type="match status" value="1"/>
</dbReference>
<feature type="region of interest" description="Disordered" evidence="1">
    <location>
        <begin position="13"/>
        <end position="36"/>
    </location>
</feature>
<proteinExistence type="predicted"/>
<dbReference type="Proteomes" id="UP000054538">
    <property type="component" value="Unassembled WGS sequence"/>
</dbReference>
<dbReference type="GO" id="GO:0005739">
    <property type="term" value="C:mitochondrion"/>
    <property type="evidence" value="ECO:0007669"/>
    <property type="project" value="TreeGrafter"/>
</dbReference>
<dbReference type="EMBL" id="KN824833">
    <property type="protein sequence ID" value="KIL00478.1"/>
    <property type="molecule type" value="Genomic_DNA"/>
</dbReference>
<dbReference type="InterPro" id="IPR050700">
    <property type="entry name" value="YIM1/Zinc_Alcohol_DH_Fams"/>
</dbReference>
<protein>
    <submittedName>
        <fullName evidence="2">Uncharacterized protein</fullName>
    </submittedName>
</protein>
<feature type="compositionally biased region" description="Low complexity" evidence="1">
    <location>
        <begin position="19"/>
        <end position="30"/>
    </location>
</feature>
<organism evidence="2 3">
    <name type="scientific">Paxillus rubicundulus Ve08.2h10</name>
    <dbReference type="NCBI Taxonomy" id="930991"/>
    <lineage>
        <taxon>Eukaryota</taxon>
        <taxon>Fungi</taxon>
        <taxon>Dikarya</taxon>
        <taxon>Basidiomycota</taxon>
        <taxon>Agaricomycotina</taxon>
        <taxon>Agaricomycetes</taxon>
        <taxon>Agaricomycetidae</taxon>
        <taxon>Boletales</taxon>
        <taxon>Paxilineae</taxon>
        <taxon>Paxillaceae</taxon>
        <taxon>Paxillus</taxon>
    </lineage>
</organism>
<dbReference type="HOGENOM" id="CLU_296497_0_0_1"/>
<feature type="compositionally biased region" description="Basic and acidic residues" evidence="1">
    <location>
        <begin position="339"/>
        <end position="350"/>
    </location>
</feature>
<dbReference type="PANTHER" id="PTHR11695">
    <property type="entry name" value="ALCOHOL DEHYDROGENASE RELATED"/>
    <property type="match status" value="1"/>
</dbReference>
<accession>A0A0D0DNK1</accession>
<gene>
    <name evidence="2" type="ORF">PAXRUDRAFT_129831</name>
</gene>
<feature type="compositionally biased region" description="Low complexity" evidence="1">
    <location>
        <begin position="87"/>
        <end position="98"/>
    </location>
</feature>
<name>A0A0D0DNK1_9AGAM</name>
<feature type="region of interest" description="Disordered" evidence="1">
    <location>
        <begin position="728"/>
        <end position="751"/>
    </location>
</feature>
<evidence type="ECO:0000313" key="2">
    <source>
        <dbReference type="EMBL" id="KIL00478.1"/>
    </source>
</evidence>
<feature type="region of interest" description="Disordered" evidence="1">
    <location>
        <begin position="310"/>
        <end position="392"/>
    </location>
</feature>
<feature type="compositionally biased region" description="Low complexity" evidence="1">
    <location>
        <begin position="128"/>
        <end position="159"/>
    </location>
</feature>
<dbReference type="Gene3D" id="3.90.180.10">
    <property type="entry name" value="Medium-chain alcohol dehydrogenases, catalytic domain"/>
    <property type="match status" value="1"/>
</dbReference>
<dbReference type="InParanoid" id="A0A0D0DNK1"/>
<dbReference type="InterPro" id="IPR011032">
    <property type="entry name" value="GroES-like_sf"/>
</dbReference>
<dbReference type="OrthoDB" id="201656at2759"/>
<evidence type="ECO:0000313" key="3">
    <source>
        <dbReference type="Proteomes" id="UP000054538"/>
    </source>
</evidence>